<proteinExistence type="inferred from homology"/>
<dbReference type="Gene3D" id="3.40.50.620">
    <property type="entry name" value="HUPs"/>
    <property type="match status" value="2"/>
</dbReference>
<dbReference type="PANTHER" id="PTHR46268:SF6">
    <property type="entry name" value="UNIVERSAL STRESS PROTEIN UP12"/>
    <property type="match status" value="1"/>
</dbReference>
<accession>A0A543FT28</accession>
<dbReference type="PRINTS" id="PR01438">
    <property type="entry name" value="UNVRSLSTRESS"/>
</dbReference>
<dbReference type="AlphaFoldDB" id="A0A543FT28"/>
<protein>
    <submittedName>
        <fullName evidence="3">Nucleotide-binding universal stress UspA family protein</fullName>
    </submittedName>
</protein>
<reference evidence="3 4" key="1">
    <citation type="submission" date="2019-06" db="EMBL/GenBank/DDBJ databases">
        <title>Sequencing the genomes of 1000 actinobacteria strains.</title>
        <authorList>
            <person name="Klenk H.-P."/>
        </authorList>
    </citation>
    <scope>NUCLEOTIDE SEQUENCE [LARGE SCALE GENOMIC DNA]</scope>
    <source>
        <strain evidence="3 4">DSM 45511</strain>
    </source>
</reference>
<dbReference type="InterPro" id="IPR014729">
    <property type="entry name" value="Rossmann-like_a/b/a_fold"/>
</dbReference>
<comment type="caution">
    <text evidence="3">The sequence shown here is derived from an EMBL/GenBank/DDBJ whole genome shotgun (WGS) entry which is preliminary data.</text>
</comment>
<evidence type="ECO:0000313" key="4">
    <source>
        <dbReference type="Proteomes" id="UP000319818"/>
    </source>
</evidence>
<feature type="domain" description="UspA" evidence="2">
    <location>
        <begin position="142"/>
        <end position="278"/>
    </location>
</feature>
<evidence type="ECO:0000256" key="1">
    <source>
        <dbReference type="ARBA" id="ARBA00008791"/>
    </source>
</evidence>
<dbReference type="SUPFAM" id="SSF52402">
    <property type="entry name" value="Adenine nucleotide alpha hydrolases-like"/>
    <property type="match status" value="2"/>
</dbReference>
<comment type="similarity">
    <text evidence="1">Belongs to the universal stress protein A family.</text>
</comment>
<dbReference type="Pfam" id="PF00582">
    <property type="entry name" value="Usp"/>
    <property type="match status" value="2"/>
</dbReference>
<organism evidence="3 4">
    <name type="scientific">Pseudonocardia cypriaca</name>
    <dbReference type="NCBI Taxonomy" id="882449"/>
    <lineage>
        <taxon>Bacteria</taxon>
        <taxon>Bacillati</taxon>
        <taxon>Actinomycetota</taxon>
        <taxon>Actinomycetes</taxon>
        <taxon>Pseudonocardiales</taxon>
        <taxon>Pseudonocardiaceae</taxon>
        <taxon>Pseudonocardia</taxon>
    </lineage>
</organism>
<evidence type="ECO:0000313" key="3">
    <source>
        <dbReference type="EMBL" id="TQM36904.1"/>
    </source>
</evidence>
<sequence length="295" mass="30120">MERHDERPVVVGVDASDSARAAAVWAGDLAAAWGAPLHLLHAVPGEAPAQEAQPAWLRELADAAENAGAAPSRVEVVPHGTVELLADRADRARMLVLGSYGEGAWSGMLAGAVALALAGTVPCPVAVVRGAAPRVAPPRNGPVVVGVDGSATGHAAALLAVDVAASVGAPLIAVHAWSDVAESGGGLRRRHDDWAELAEQGGAVLAEEIQAAAEARPALDIRRDLVNDTALRALLRWADDARMLVVGHRGHGLTQGTRLGSTSRALVEFAPCPVVVTPPVPAPVAQATHSTNAAR</sequence>
<dbReference type="Proteomes" id="UP000319818">
    <property type="component" value="Unassembled WGS sequence"/>
</dbReference>
<dbReference type="RefSeq" id="WP_170225746.1">
    <property type="nucleotide sequence ID" value="NZ_VFPH01000002.1"/>
</dbReference>
<dbReference type="InterPro" id="IPR006016">
    <property type="entry name" value="UspA"/>
</dbReference>
<dbReference type="PANTHER" id="PTHR46268">
    <property type="entry name" value="STRESS RESPONSE PROTEIN NHAX"/>
    <property type="match status" value="1"/>
</dbReference>
<dbReference type="EMBL" id="VFPH01000002">
    <property type="protein sequence ID" value="TQM36904.1"/>
    <property type="molecule type" value="Genomic_DNA"/>
</dbReference>
<keyword evidence="4" id="KW-1185">Reference proteome</keyword>
<gene>
    <name evidence="3" type="ORF">FB388_4092</name>
</gene>
<dbReference type="InterPro" id="IPR006015">
    <property type="entry name" value="Universal_stress_UspA"/>
</dbReference>
<name>A0A543FT28_9PSEU</name>
<feature type="domain" description="UspA" evidence="2">
    <location>
        <begin position="7"/>
        <end position="129"/>
    </location>
</feature>
<evidence type="ECO:0000259" key="2">
    <source>
        <dbReference type="Pfam" id="PF00582"/>
    </source>
</evidence>